<dbReference type="SUPFAM" id="SSF56349">
    <property type="entry name" value="DNA breaking-rejoining enzymes"/>
    <property type="match status" value="1"/>
</dbReference>
<name>A0ABR7M9X3_9BACT</name>
<evidence type="ECO:0000313" key="2">
    <source>
        <dbReference type="EMBL" id="MBC6491378.1"/>
    </source>
</evidence>
<dbReference type="InterPro" id="IPR011010">
    <property type="entry name" value="DNA_brk_join_enz"/>
</dbReference>
<organism evidence="2 3">
    <name type="scientific">Flavihumibacter stibioxidans</name>
    <dbReference type="NCBI Taxonomy" id="1834163"/>
    <lineage>
        <taxon>Bacteria</taxon>
        <taxon>Pseudomonadati</taxon>
        <taxon>Bacteroidota</taxon>
        <taxon>Chitinophagia</taxon>
        <taxon>Chitinophagales</taxon>
        <taxon>Chitinophagaceae</taxon>
        <taxon>Flavihumibacter</taxon>
    </lineage>
</organism>
<evidence type="ECO:0000313" key="3">
    <source>
        <dbReference type="Proteomes" id="UP000765802"/>
    </source>
</evidence>
<keyword evidence="1" id="KW-0233">DNA recombination</keyword>
<dbReference type="EMBL" id="MBUA01000012">
    <property type="protein sequence ID" value="MBC6491378.1"/>
    <property type="molecule type" value="Genomic_DNA"/>
</dbReference>
<comment type="caution">
    <text evidence="2">The sequence shown here is derived from an EMBL/GenBank/DDBJ whole genome shotgun (WGS) entry which is preliminary data.</text>
</comment>
<dbReference type="Proteomes" id="UP000765802">
    <property type="component" value="Unassembled WGS sequence"/>
</dbReference>
<protein>
    <recommendedName>
        <fullName evidence="4">Phage integrase family protein</fullName>
    </recommendedName>
</protein>
<proteinExistence type="predicted"/>
<dbReference type="Gene3D" id="1.10.443.10">
    <property type="entry name" value="Intergrase catalytic core"/>
    <property type="match status" value="1"/>
</dbReference>
<reference evidence="2 3" key="1">
    <citation type="submission" date="2016-07" db="EMBL/GenBank/DDBJ databases">
        <title>Genome analysis of Flavihumibacter stibioxidans YS-17.</title>
        <authorList>
            <person name="Shi K."/>
            <person name="Han Y."/>
            <person name="Wang G."/>
        </authorList>
    </citation>
    <scope>NUCLEOTIDE SEQUENCE [LARGE SCALE GENOMIC DNA]</scope>
    <source>
        <strain evidence="2 3">YS-17</strain>
    </source>
</reference>
<keyword evidence="3" id="KW-1185">Reference proteome</keyword>
<gene>
    <name evidence="2" type="ORF">BC349_10065</name>
</gene>
<accession>A0ABR7M9X3</accession>
<evidence type="ECO:0008006" key="4">
    <source>
        <dbReference type="Google" id="ProtNLM"/>
    </source>
</evidence>
<sequence>MLYPGRVVSAQSIRQSVVTNLLKAGHDVSVVQGFAGHRYPGSTVRYRPGEVATLAAAVNKYHPFG</sequence>
<evidence type="ECO:0000256" key="1">
    <source>
        <dbReference type="ARBA" id="ARBA00023172"/>
    </source>
</evidence>
<dbReference type="InterPro" id="IPR013762">
    <property type="entry name" value="Integrase-like_cat_sf"/>
</dbReference>